<feature type="domain" description="UspA" evidence="1">
    <location>
        <begin position="66"/>
        <end position="211"/>
    </location>
</feature>
<dbReference type="EMBL" id="LSSM01000577">
    <property type="protein sequence ID" value="OMJ28473.1"/>
    <property type="molecule type" value="Genomic_DNA"/>
</dbReference>
<dbReference type="OrthoDB" id="843225at2759"/>
<evidence type="ECO:0000313" key="3">
    <source>
        <dbReference type="Proteomes" id="UP000187429"/>
    </source>
</evidence>
<name>A0A1R1YNL7_9FUNG</name>
<dbReference type="SUPFAM" id="SSF52402">
    <property type="entry name" value="Adenine nucleotide alpha hydrolases-like"/>
    <property type="match status" value="1"/>
</dbReference>
<dbReference type="InterPro" id="IPR006016">
    <property type="entry name" value="UspA"/>
</dbReference>
<protein>
    <recommendedName>
        <fullName evidence="1">UspA domain-containing protein</fullName>
    </recommendedName>
</protein>
<evidence type="ECO:0000313" key="2">
    <source>
        <dbReference type="EMBL" id="OMJ28473.1"/>
    </source>
</evidence>
<sequence length="214" mass="22978">MGNSAVPSTTEAEILESVTGVTSDERETKINMGGMNLMNYKISGGQSGYGEEAAAVGSGDGHDIRRVVMVCVSGSKTSSEQVVDKSVKMVLNKNSDLVILLHVRKSNENCGYTGQDEFIPGQADMNNTFKAESYEILTNYGNKLKNLGYVIRAISVAGDDPGSEIAKKVSELSIDLLVVGKPEKSGISYFLSGNSCEKLFKQCDCTITLIKIDQ</sequence>
<dbReference type="AlphaFoldDB" id="A0A1R1YNL7"/>
<dbReference type="Pfam" id="PF00582">
    <property type="entry name" value="Usp"/>
    <property type="match status" value="1"/>
</dbReference>
<dbReference type="InterPro" id="IPR014729">
    <property type="entry name" value="Rossmann-like_a/b/a_fold"/>
</dbReference>
<organism evidence="2 3">
    <name type="scientific">Smittium culicis</name>
    <dbReference type="NCBI Taxonomy" id="133412"/>
    <lineage>
        <taxon>Eukaryota</taxon>
        <taxon>Fungi</taxon>
        <taxon>Fungi incertae sedis</taxon>
        <taxon>Zoopagomycota</taxon>
        <taxon>Kickxellomycotina</taxon>
        <taxon>Harpellomycetes</taxon>
        <taxon>Harpellales</taxon>
        <taxon>Legeriomycetaceae</taxon>
        <taxon>Smittium</taxon>
    </lineage>
</organism>
<accession>A0A1R1YNL7</accession>
<proteinExistence type="predicted"/>
<evidence type="ECO:0000259" key="1">
    <source>
        <dbReference type="Pfam" id="PF00582"/>
    </source>
</evidence>
<reference evidence="3" key="1">
    <citation type="submission" date="2017-01" db="EMBL/GenBank/DDBJ databases">
        <authorList>
            <person name="Wang Y."/>
            <person name="White M."/>
            <person name="Kvist S."/>
            <person name="Moncalvo J.-M."/>
        </authorList>
    </citation>
    <scope>NUCLEOTIDE SEQUENCE [LARGE SCALE GENOMIC DNA]</scope>
    <source>
        <strain evidence="3">ID-206-W2</strain>
    </source>
</reference>
<gene>
    <name evidence="2" type="ORF">AYI69_g2058</name>
</gene>
<dbReference type="Gene3D" id="3.40.50.620">
    <property type="entry name" value="HUPs"/>
    <property type="match status" value="1"/>
</dbReference>
<dbReference type="Proteomes" id="UP000187429">
    <property type="component" value="Unassembled WGS sequence"/>
</dbReference>
<keyword evidence="3" id="KW-1185">Reference proteome</keyword>
<dbReference type="CDD" id="cd00293">
    <property type="entry name" value="USP-like"/>
    <property type="match status" value="1"/>
</dbReference>
<comment type="caution">
    <text evidence="2">The sequence shown here is derived from an EMBL/GenBank/DDBJ whole genome shotgun (WGS) entry which is preliminary data.</text>
</comment>